<evidence type="ECO:0000256" key="1">
    <source>
        <dbReference type="SAM" id="MobiDB-lite"/>
    </source>
</evidence>
<gene>
    <name evidence="2" type="primary">Hypp6146</name>
    <name evidence="2" type="ORF">BLAG_LOCUS4690</name>
</gene>
<feature type="region of interest" description="Disordered" evidence="1">
    <location>
        <begin position="1"/>
        <end position="23"/>
    </location>
</feature>
<dbReference type="AlphaFoldDB" id="A0A8J9W0U8"/>
<accession>A0A8J9W0U8</accession>
<organism evidence="2 3">
    <name type="scientific">Branchiostoma lanceolatum</name>
    <name type="common">Common lancelet</name>
    <name type="synonym">Amphioxus lanceolatum</name>
    <dbReference type="NCBI Taxonomy" id="7740"/>
    <lineage>
        <taxon>Eukaryota</taxon>
        <taxon>Metazoa</taxon>
        <taxon>Chordata</taxon>
        <taxon>Cephalochordata</taxon>
        <taxon>Leptocardii</taxon>
        <taxon>Amphioxiformes</taxon>
        <taxon>Branchiostomatidae</taxon>
        <taxon>Branchiostoma</taxon>
    </lineage>
</organism>
<reference evidence="2" key="1">
    <citation type="submission" date="2022-01" db="EMBL/GenBank/DDBJ databases">
        <authorList>
            <person name="Braso-Vives M."/>
        </authorList>
    </citation>
    <scope>NUCLEOTIDE SEQUENCE</scope>
</reference>
<proteinExistence type="predicted"/>
<evidence type="ECO:0000313" key="3">
    <source>
        <dbReference type="Proteomes" id="UP000838412"/>
    </source>
</evidence>
<keyword evidence="3" id="KW-1185">Reference proteome</keyword>
<dbReference type="EMBL" id="OV696696">
    <property type="protein sequence ID" value="CAH1240873.1"/>
    <property type="molecule type" value="Genomic_DNA"/>
</dbReference>
<sequence length="111" mass="12250">MDFSHPAHGVQSKRKLKQRHDVPALTEQVATTAFAELRRICPTAGANLKEDDDTDTASEGEAGVNTEVLPTVTYRWSPSSDVDQVLFVHARANKQPEQYNCRPDHFCAVGA</sequence>
<evidence type="ECO:0000313" key="2">
    <source>
        <dbReference type="EMBL" id="CAH1240873.1"/>
    </source>
</evidence>
<name>A0A8J9W0U8_BRALA</name>
<feature type="region of interest" description="Disordered" evidence="1">
    <location>
        <begin position="45"/>
        <end position="64"/>
    </location>
</feature>
<dbReference type="Proteomes" id="UP000838412">
    <property type="component" value="Chromosome 11"/>
</dbReference>
<protein>
    <submittedName>
        <fullName evidence="2">Hypp6146 protein</fullName>
    </submittedName>
</protein>